<evidence type="ECO:0000259" key="2">
    <source>
        <dbReference type="Pfam" id="PF17184"/>
    </source>
</evidence>
<dbReference type="EMBL" id="JAEUBD010000146">
    <property type="protein sequence ID" value="KAH3676690.1"/>
    <property type="molecule type" value="Genomic_DNA"/>
</dbReference>
<dbReference type="InterPro" id="IPR033449">
    <property type="entry name" value="Rit1_N"/>
</dbReference>
<feature type="domain" description="Rit1 DUSP-like" evidence="1">
    <location>
        <begin position="337"/>
        <end position="432"/>
    </location>
</feature>
<evidence type="ECO:0000259" key="1">
    <source>
        <dbReference type="Pfam" id="PF04179"/>
    </source>
</evidence>
<feature type="domain" description="Rit1 N-terminal" evidence="2">
    <location>
        <begin position="16"/>
        <end position="276"/>
    </location>
</feature>
<gene>
    <name evidence="3" type="ORF">OGATHE_001179</name>
</gene>
<evidence type="ECO:0008006" key="5">
    <source>
        <dbReference type="Google" id="ProtNLM"/>
    </source>
</evidence>
<dbReference type="GO" id="GO:0043399">
    <property type="term" value="F:tRNA adenosine(64)-2'-O-ribosylphosphate transferase activity"/>
    <property type="evidence" value="ECO:0007669"/>
    <property type="project" value="InterPro"/>
</dbReference>
<name>A0A9P8PS62_9ASCO</name>
<dbReference type="InterPro" id="IPR033421">
    <property type="entry name" value="Rit1_DUSP-like"/>
</dbReference>
<dbReference type="Pfam" id="PF17184">
    <property type="entry name" value="Rit1_C"/>
    <property type="match status" value="1"/>
</dbReference>
<protein>
    <recommendedName>
        <fullName evidence="5">Initiator tRNA phosphoribosyl transferase</fullName>
    </recommendedName>
</protein>
<dbReference type="InterPro" id="IPR007306">
    <property type="entry name" value="Rit1"/>
</dbReference>
<accession>A0A9P8PS62</accession>
<dbReference type="PIRSF" id="PIRSF007747">
    <property type="entry name" value="Ribosyl_Ptfrase"/>
    <property type="match status" value="1"/>
</dbReference>
<dbReference type="AlphaFoldDB" id="A0A9P8PS62"/>
<dbReference type="PANTHER" id="PTHR31811:SF0">
    <property type="entry name" value="TRNA A64-2'-O-RIBOSYLPHOSPHATE TRANSFERASE"/>
    <property type="match status" value="1"/>
</dbReference>
<proteinExistence type="predicted"/>
<dbReference type="GO" id="GO:0005737">
    <property type="term" value="C:cytoplasm"/>
    <property type="evidence" value="ECO:0007669"/>
    <property type="project" value="TreeGrafter"/>
</dbReference>
<organism evidence="3 4">
    <name type="scientific">Ogataea polymorpha</name>
    <dbReference type="NCBI Taxonomy" id="460523"/>
    <lineage>
        <taxon>Eukaryota</taxon>
        <taxon>Fungi</taxon>
        <taxon>Dikarya</taxon>
        <taxon>Ascomycota</taxon>
        <taxon>Saccharomycotina</taxon>
        <taxon>Pichiomycetes</taxon>
        <taxon>Pichiales</taxon>
        <taxon>Pichiaceae</taxon>
        <taxon>Ogataea</taxon>
    </lineage>
</organism>
<evidence type="ECO:0000313" key="3">
    <source>
        <dbReference type="EMBL" id="KAH3676690.1"/>
    </source>
</evidence>
<dbReference type="GO" id="GO:0019988">
    <property type="term" value="P:charged-tRNA amino acid modification"/>
    <property type="evidence" value="ECO:0007669"/>
    <property type="project" value="InterPro"/>
</dbReference>
<reference evidence="3" key="1">
    <citation type="journal article" date="2021" name="Open Biol.">
        <title>Shared evolutionary footprints suggest mitochondrial oxidative damage underlies multiple complex I losses in fungi.</title>
        <authorList>
            <person name="Schikora-Tamarit M.A."/>
            <person name="Marcet-Houben M."/>
            <person name="Nosek J."/>
            <person name="Gabaldon T."/>
        </authorList>
    </citation>
    <scope>NUCLEOTIDE SEQUENCE</scope>
    <source>
        <strain evidence="3">NCAIM Y.01608</strain>
    </source>
</reference>
<reference evidence="3" key="2">
    <citation type="submission" date="2021-01" db="EMBL/GenBank/DDBJ databases">
        <authorList>
            <person name="Schikora-Tamarit M.A."/>
        </authorList>
    </citation>
    <scope>NUCLEOTIDE SEQUENCE</scope>
    <source>
        <strain evidence="3">NCAIM Y.01608</strain>
    </source>
</reference>
<dbReference type="Pfam" id="PF04179">
    <property type="entry name" value="Init_tRNA_PT"/>
    <property type="match status" value="1"/>
</dbReference>
<dbReference type="Proteomes" id="UP000788993">
    <property type="component" value="Unassembled WGS sequence"/>
</dbReference>
<comment type="caution">
    <text evidence="3">The sequence shown here is derived from an EMBL/GenBank/DDBJ whole genome shotgun (WGS) entry which is preliminary data.</text>
</comment>
<keyword evidence="4" id="KW-1185">Reference proteome</keyword>
<sequence>MNLDINREFNLINKELRKEYRSTRNRIHSILYDSRFVLKVAELYPFPVVANERCGSWYVPPQRITEKCYFKSTDGHNNNWDFSTRRLNFHILPLIAKHKGVLIVDSTRRGKKIPDSLSKTVPIWCAVLNAIRDGSHDSELFTPLKSIARSEHLRIREKLPLLVEKARRLDVISQQHLKMLFDKPLKPVWITPRSKLPLEVQSSDQLPYIPIYLVTASFQCQDGTLSMDNFLYVQGAADDHELWSNGLTPNLLWSHLDYFIERERNDEELREIIASIKSEKPSSSQIFTNLLEVRPRLFKAKLTTEYVQSLPDYDLVVVLDEKVTFVSRDSNEKPVLLHLPLTSGSKKSGKELRNKLPTLMKELVPAYTANKSILVLCGTGCDLSVGVILCLLSAETRNIDKSVIRKHLIELIAIDKEINPSRATLNSVNTFLMS</sequence>
<evidence type="ECO:0000313" key="4">
    <source>
        <dbReference type="Proteomes" id="UP000788993"/>
    </source>
</evidence>
<dbReference type="PANTHER" id="PTHR31811">
    <property type="entry name" value="TRNA A64-2'-O-RIBOSYLPHOSPHATE TRANSFERASE"/>
    <property type="match status" value="1"/>
</dbReference>